<reference evidence="1" key="1">
    <citation type="submission" date="2020-05" db="EMBL/GenBank/DDBJ databases">
        <title>Mycena genomes resolve the evolution of fungal bioluminescence.</title>
        <authorList>
            <person name="Tsai I.J."/>
        </authorList>
    </citation>
    <scope>NUCLEOTIDE SEQUENCE</scope>
    <source>
        <strain evidence="1">CCC161011</strain>
    </source>
</reference>
<protein>
    <recommendedName>
        <fullName evidence="3">F-box domain-containing protein</fullName>
    </recommendedName>
</protein>
<dbReference type="InterPro" id="IPR032675">
    <property type="entry name" value="LRR_dom_sf"/>
</dbReference>
<dbReference type="Gene3D" id="3.80.10.10">
    <property type="entry name" value="Ribonuclease Inhibitor"/>
    <property type="match status" value="1"/>
</dbReference>
<dbReference type="EMBL" id="JACAZI010000021">
    <property type="protein sequence ID" value="KAF7337892.1"/>
    <property type="molecule type" value="Genomic_DNA"/>
</dbReference>
<dbReference type="OrthoDB" id="2269034at2759"/>
<accession>A0A8H6XBB1</accession>
<dbReference type="Gene3D" id="1.20.1280.50">
    <property type="match status" value="1"/>
</dbReference>
<evidence type="ECO:0008006" key="3">
    <source>
        <dbReference type="Google" id="ProtNLM"/>
    </source>
</evidence>
<evidence type="ECO:0000313" key="2">
    <source>
        <dbReference type="Proteomes" id="UP000620124"/>
    </source>
</evidence>
<organism evidence="1 2">
    <name type="scientific">Mycena venus</name>
    <dbReference type="NCBI Taxonomy" id="2733690"/>
    <lineage>
        <taxon>Eukaryota</taxon>
        <taxon>Fungi</taxon>
        <taxon>Dikarya</taxon>
        <taxon>Basidiomycota</taxon>
        <taxon>Agaricomycotina</taxon>
        <taxon>Agaricomycetes</taxon>
        <taxon>Agaricomycetidae</taxon>
        <taxon>Agaricales</taxon>
        <taxon>Marasmiineae</taxon>
        <taxon>Mycenaceae</taxon>
        <taxon>Mycena</taxon>
    </lineage>
</organism>
<sequence length="505" mass="56817">MIVIRSQFSLRHGQLIFAFTTMPSFALGPLSNREPVYQRQNSLVVDKHGRLRYAALSRRALALPVEILAEIFIYCLPEDDFVTPSLTTAPLAVCGVCHQFREVALSTPRLWSSLVIDMQLARAAGYIDLYQMWLLRARRAPLSLAIQDDGEMQNPPKSVRSLLQTIAKLSPQWRNVDVDLEVDIDGLLFSSEVDAKRAYPLLEKVALAYTNPSDFSISFCNAPRLREIFAPVYPPVAQIDFPWAQITTFRTCDIDLSSFLQILSNASNLVNGSFTLRGDGSTLPTSILSLDHLQSLSLAGMLVSEAVRIPMSVLECLKTPALKSLTLQFAYYYGSHVWTNSWDVSPFLSFISRSSFQLSSLALSLAPMQTDSLIDCLRKVPSLAHLKLEPLRDVDMNTIFAQFNGDSTFLPKLESAHIFFSIHTSIYTIDPDVMARMLRWRWDAAVGIARLRSFYMAESSYRQPFVDEKANAEFERLKDEGMDLYLGMQRPGIDSFGISVGFHRP</sequence>
<dbReference type="Proteomes" id="UP000620124">
    <property type="component" value="Unassembled WGS sequence"/>
</dbReference>
<dbReference type="AlphaFoldDB" id="A0A8H6XBB1"/>
<proteinExistence type="predicted"/>
<dbReference type="SUPFAM" id="SSF52047">
    <property type="entry name" value="RNI-like"/>
    <property type="match status" value="1"/>
</dbReference>
<name>A0A8H6XBB1_9AGAR</name>
<keyword evidence="2" id="KW-1185">Reference proteome</keyword>
<evidence type="ECO:0000313" key="1">
    <source>
        <dbReference type="EMBL" id="KAF7337892.1"/>
    </source>
</evidence>
<gene>
    <name evidence="1" type="ORF">MVEN_02012300</name>
</gene>
<comment type="caution">
    <text evidence="1">The sequence shown here is derived from an EMBL/GenBank/DDBJ whole genome shotgun (WGS) entry which is preliminary data.</text>
</comment>